<dbReference type="KEGG" id="tav:G4V39_01435"/>
<reference evidence="1 2" key="1">
    <citation type="submission" date="2020-02" db="EMBL/GenBank/DDBJ databases">
        <title>Genome analysis of Thermosulfuriphilus ammonigenes ST65T, an anaerobic thermophilic chemolithoautotrophic bacterium isolated from a deep-sea hydrothermal vent.</title>
        <authorList>
            <person name="Slobodkina G."/>
            <person name="Allioux M."/>
            <person name="Merkel A."/>
            <person name="Alain K."/>
            <person name="Jebbar M."/>
            <person name="Slobodkin A."/>
        </authorList>
    </citation>
    <scope>NUCLEOTIDE SEQUENCE [LARGE SCALE GENOMIC DNA]</scope>
    <source>
        <strain evidence="1 2">ST65</strain>
    </source>
</reference>
<dbReference type="InterPro" id="IPR041705">
    <property type="entry name" value="PIN_Sll0205"/>
</dbReference>
<dbReference type="InterPro" id="IPR052919">
    <property type="entry name" value="TA_system_RNase"/>
</dbReference>
<protein>
    <submittedName>
        <fullName evidence="1">Type II toxin-antitoxin system VapC family toxin</fullName>
    </submittedName>
</protein>
<dbReference type="Gene3D" id="3.40.50.1010">
    <property type="entry name" value="5'-nuclease"/>
    <property type="match status" value="1"/>
</dbReference>
<dbReference type="InterPro" id="IPR029060">
    <property type="entry name" value="PIN-like_dom_sf"/>
</dbReference>
<name>A0A6G7PUA4_9BACT</name>
<proteinExistence type="predicted"/>
<accession>A0A6G7PUA4</accession>
<dbReference type="SUPFAM" id="SSF88723">
    <property type="entry name" value="PIN domain-like"/>
    <property type="match status" value="1"/>
</dbReference>
<evidence type="ECO:0000313" key="1">
    <source>
        <dbReference type="EMBL" id="QIJ71013.1"/>
    </source>
</evidence>
<dbReference type="AlphaFoldDB" id="A0A6G7PUA4"/>
<dbReference type="PANTHER" id="PTHR36173">
    <property type="entry name" value="RIBONUCLEASE VAPC16-RELATED"/>
    <property type="match status" value="1"/>
</dbReference>
<keyword evidence="2" id="KW-1185">Reference proteome</keyword>
<dbReference type="EMBL" id="CP048877">
    <property type="protein sequence ID" value="QIJ71013.1"/>
    <property type="molecule type" value="Genomic_DNA"/>
</dbReference>
<evidence type="ECO:0000313" key="2">
    <source>
        <dbReference type="Proteomes" id="UP000502179"/>
    </source>
</evidence>
<gene>
    <name evidence="1" type="ORF">G4V39_01435</name>
</gene>
<dbReference type="Proteomes" id="UP000502179">
    <property type="component" value="Chromosome"/>
</dbReference>
<dbReference type="InterPro" id="IPR002716">
    <property type="entry name" value="PIN_dom"/>
</dbReference>
<dbReference type="PANTHER" id="PTHR36173:SF2">
    <property type="entry name" value="RIBONUCLEASE VAPC16"/>
    <property type="match status" value="1"/>
</dbReference>
<dbReference type="Pfam" id="PF01850">
    <property type="entry name" value="PIN"/>
    <property type="match status" value="1"/>
</dbReference>
<dbReference type="CDD" id="cd09872">
    <property type="entry name" value="PIN_Sll0205-like"/>
    <property type="match status" value="1"/>
</dbReference>
<dbReference type="RefSeq" id="WP_166031235.1">
    <property type="nucleotide sequence ID" value="NZ_CP048877.1"/>
</dbReference>
<sequence>MKGYLLDTQIFLWCLIDSPRLTPKARKIIADPSNPVFVSAVTSWEIAIKKSLGKLKAPDDIARIVEERGFLELPVYLYHGDRVLKLPGHHRDPFDRMLIAQALAEDLVIITADRKFEKYGVKLIGVW</sequence>
<organism evidence="1 2">
    <name type="scientific">Thermosulfuriphilus ammonigenes</name>
    <dbReference type="NCBI Taxonomy" id="1936021"/>
    <lineage>
        <taxon>Bacteria</taxon>
        <taxon>Pseudomonadati</taxon>
        <taxon>Thermodesulfobacteriota</taxon>
        <taxon>Thermodesulfobacteria</taxon>
        <taxon>Thermodesulfobacteriales</taxon>
        <taxon>Thermodesulfobacteriaceae</taxon>
        <taxon>Thermosulfuriphilus</taxon>
    </lineage>
</organism>